<evidence type="ECO:0000313" key="5">
    <source>
        <dbReference type="EMBL" id="MBM2356390.1"/>
    </source>
</evidence>
<evidence type="ECO:0000313" key="6">
    <source>
        <dbReference type="Proteomes" id="UP000809337"/>
    </source>
</evidence>
<dbReference type="EMBL" id="JAFBWN010000015">
    <property type="protein sequence ID" value="MBM2356390.1"/>
    <property type="molecule type" value="Genomic_DNA"/>
</dbReference>
<protein>
    <submittedName>
        <fullName evidence="5">HK97 family phage prohead protease</fullName>
    </submittedName>
</protein>
<name>A0A9Q2NQH3_9RHOB</name>
<dbReference type="InterPro" id="IPR054613">
    <property type="entry name" value="Peptidase_S78_dom"/>
</dbReference>
<reference evidence="5" key="1">
    <citation type="submission" date="2021-01" db="EMBL/GenBank/DDBJ databases">
        <title>Diatom-associated Roseobacters Show Island Model of Population Structure.</title>
        <authorList>
            <person name="Qu L."/>
            <person name="Feng X."/>
            <person name="Chen Y."/>
            <person name="Li L."/>
            <person name="Wang X."/>
            <person name="Hu Z."/>
            <person name="Wang H."/>
            <person name="Luo H."/>
        </authorList>
    </citation>
    <scope>NUCLEOTIDE SEQUENCE</scope>
    <source>
        <strain evidence="5">SM26-45</strain>
    </source>
</reference>
<proteinExistence type="predicted"/>
<dbReference type="GO" id="GO:0008233">
    <property type="term" value="F:peptidase activity"/>
    <property type="evidence" value="ECO:0007669"/>
    <property type="project" value="UniProtKB-KW"/>
</dbReference>
<dbReference type="AlphaFoldDB" id="A0A9Q2NQH3"/>
<accession>A0A9Q2NQH3</accession>
<evidence type="ECO:0000256" key="2">
    <source>
        <dbReference type="ARBA" id="ARBA00022670"/>
    </source>
</evidence>
<keyword evidence="1" id="KW-1188">Viral release from host cell</keyword>
<comment type="caution">
    <text evidence="5">The sequence shown here is derived from an EMBL/GenBank/DDBJ whole genome shotgun (WGS) entry which is preliminary data.</text>
</comment>
<dbReference type="InterPro" id="IPR006433">
    <property type="entry name" value="Prohead_protease"/>
</dbReference>
<evidence type="ECO:0000256" key="1">
    <source>
        <dbReference type="ARBA" id="ARBA00022612"/>
    </source>
</evidence>
<sequence length="229" mass="25240">MTHFETKDAGLFSGDIGHAVPLEMKADDETGEFEGYGAVFNNEDLGGDTLLPGAFSTSLASKNLSRIKLLYQHRMDEVIGHFLEVREDAKGLFVRGKLALEVARAREVHALMKIGALDSMSMGYKTIRSERDEERWTRKLIEVDLWEVSIVTFPQNPAALINQIKSAPETPKDLEKLLRDVGGYSRTQAKAIVADGFKAVKGLRDAGNDGNGGSDLMAELKRARRAFQG</sequence>
<dbReference type="Pfam" id="PF04586">
    <property type="entry name" value="Peptidase_S78"/>
    <property type="match status" value="1"/>
</dbReference>
<gene>
    <name evidence="5" type="ORF">JQX14_17680</name>
</gene>
<evidence type="ECO:0000256" key="3">
    <source>
        <dbReference type="ARBA" id="ARBA00022801"/>
    </source>
</evidence>
<feature type="domain" description="Prohead serine protease" evidence="4">
    <location>
        <begin position="22"/>
        <end position="165"/>
    </location>
</feature>
<dbReference type="RefSeq" id="WP_231035282.1">
    <property type="nucleotide sequence ID" value="NZ_JAJNGX010000015.1"/>
</dbReference>
<keyword evidence="2 5" id="KW-0645">Protease</keyword>
<dbReference type="GO" id="GO:0006508">
    <property type="term" value="P:proteolysis"/>
    <property type="evidence" value="ECO:0007669"/>
    <property type="project" value="UniProtKB-KW"/>
</dbReference>
<evidence type="ECO:0000259" key="4">
    <source>
        <dbReference type="Pfam" id="PF04586"/>
    </source>
</evidence>
<organism evidence="5 6">
    <name type="scientific">Pseudosulfitobacter pseudonitzschiae</name>
    <dbReference type="NCBI Taxonomy" id="1402135"/>
    <lineage>
        <taxon>Bacteria</taxon>
        <taxon>Pseudomonadati</taxon>
        <taxon>Pseudomonadota</taxon>
        <taxon>Alphaproteobacteria</taxon>
        <taxon>Rhodobacterales</taxon>
        <taxon>Roseobacteraceae</taxon>
        <taxon>Pseudosulfitobacter</taxon>
    </lineage>
</organism>
<dbReference type="Proteomes" id="UP000809337">
    <property type="component" value="Unassembled WGS sequence"/>
</dbReference>
<keyword evidence="3" id="KW-0378">Hydrolase</keyword>
<dbReference type="SUPFAM" id="SSF50789">
    <property type="entry name" value="Herpes virus serine proteinase, assemblin"/>
    <property type="match status" value="1"/>
</dbReference>
<dbReference type="NCBIfam" id="TIGR01543">
    <property type="entry name" value="proheadase_HK97"/>
    <property type="match status" value="1"/>
</dbReference>